<protein>
    <recommendedName>
        <fullName evidence="4">ABC-2 type transport system permease protein</fullName>
    </recommendedName>
</protein>
<feature type="transmembrane region" description="Helical" evidence="1">
    <location>
        <begin position="86"/>
        <end position="110"/>
    </location>
</feature>
<dbReference type="OrthoDB" id="2659138at2"/>
<feature type="transmembrane region" description="Helical" evidence="1">
    <location>
        <begin position="390"/>
        <end position="410"/>
    </location>
</feature>
<feature type="transmembrane region" description="Helical" evidence="1">
    <location>
        <begin position="439"/>
        <end position="461"/>
    </location>
</feature>
<feature type="transmembrane region" description="Helical" evidence="1">
    <location>
        <begin position="200"/>
        <end position="219"/>
    </location>
</feature>
<keyword evidence="1" id="KW-1133">Transmembrane helix</keyword>
<feature type="transmembrane region" description="Helical" evidence="1">
    <location>
        <begin position="55"/>
        <end position="74"/>
    </location>
</feature>
<evidence type="ECO:0008006" key="4">
    <source>
        <dbReference type="Google" id="ProtNLM"/>
    </source>
</evidence>
<feature type="transmembrane region" description="Helical" evidence="1">
    <location>
        <begin position="467"/>
        <end position="486"/>
    </location>
</feature>
<dbReference type="AlphaFoldDB" id="A0A327QCL6"/>
<name>A0A327QCL6_9BACT</name>
<evidence type="ECO:0000313" key="3">
    <source>
        <dbReference type="Proteomes" id="UP000249547"/>
    </source>
</evidence>
<feature type="transmembrane region" description="Helical" evidence="1">
    <location>
        <begin position="131"/>
        <end position="155"/>
    </location>
</feature>
<dbReference type="Proteomes" id="UP000249547">
    <property type="component" value="Unassembled WGS sequence"/>
</dbReference>
<reference evidence="2 3" key="1">
    <citation type="submission" date="2018-06" db="EMBL/GenBank/DDBJ databases">
        <title>Genomic Encyclopedia of Archaeal and Bacterial Type Strains, Phase II (KMG-II): from individual species to whole genera.</title>
        <authorList>
            <person name="Goeker M."/>
        </authorList>
    </citation>
    <scope>NUCLEOTIDE SEQUENCE [LARGE SCALE GENOMIC DNA]</scope>
    <source>
        <strain evidence="2 3">DSM 23857</strain>
    </source>
</reference>
<organism evidence="2 3">
    <name type="scientific">Chitinophaga skermanii</name>
    <dbReference type="NCBI Taxonomy" id="331697"/>
    <lineage>
        <taxon>Bacteria</taxon>
        <taxon>Pseudomonadati</taxon>
        <taxon>Bacteroidota</taxon>
        <taxon>Chitinophagia</taxon>
        <taxon>Chitinophagales</taxon>
        <taxon>Chitinophagaceae</taxon>
        <taxon>Chitinophaga</taxon>
    </lineage>
</organism>
<keyword evidence="1" id="KW-0812">Transmembrane</keyword>
<feature type="transmembrane region" description="Helical" evidence="1">
    <location>
        <begin position="351"/>
        <end position="370"/>
    </location>
</feature>
<evidence type="ECO:0000313" key="2">
    <source>
        <dbReference type="EMBL" id="RAJ02200.1"/>
    </source>
</evidence>
<keyword evidence="1" id="KW-0472">Membrane</keyword>
<dbReference type="RefSeq" id="WP_111598649.1">
    <property type="nucleotide sequence ID" value="NZ_QLLL01000006.1"/>
</dbReference>
<proteinExistence type="predicted"/>
<sequence length="561" mass="63733">MAKFYLYLVALFNPVWRKLGVDPLQLQVILQTKLMMDDRRPMNLNHKKQKESKNATYVLIFISGLMGLFYLMAFSISDDPLLNLTVYFFMFMVMLAITLISDFTHVLIDVKDNYIILPKPVNDRTVLFSRLLHIGIHMSKIILPSSLPAFFYIIFGYHSVVGALLFLALVFFAALFVVFTVNAVYVIALKVTTPTKFKEIINYIQIAFTILVFGIYNILPRMISKLGAVNINLLDYPFFYFAPPTWFAGTYKWLITGDAKGIFMLFTVLTVVVPLVCIWLVIKVFAPSFNAKLASISGSSSEPVKVTQEQVTRTPLYKRLANLFTGNNAERMGFEISWLLTGRTREFKLKVYPSLAYIVIYFFVIVFSSMNGKKLSFNEFMDKLTQSHAYIILIYASTLGFISAISNIAYTDKYKSAWIYFATPIQTPGDILMGSFKAALLKFFVPIYICITAVTIGVWGYQAIPNLLLGFVNVALTNLFLAKFYLRRFPFSVKVETDKSGGGFMRGLMILIIPGALGGLHYLASILSVYLIWGLLLLSLGGFYLLYMNFKETSWKQLAKY</sequence>
<feature type="transmembrane region" description="Helical" evidence="1">
    <location>
        <begin position="530"/>
        <end position="550"/>
    </location>
</feature>
<keyword evidence="3" id="KW-1185">Reference proteome</keyword>
<feature type="transmembrane region" description="Helical" evidence="1">
    <location>
        <begin position="161"/>
        <end position="188"/>
    </location>
</feature>
<comment type="caution">
    <text evidence="2">The sequence shown here is derived from an EMBL/GenBank/DDBJ whole genome shotgun (WGS) entry which is preliminary data.</text>
</comment>
<dbReference type="EMBL" id="QLLL01000006">
    <property type="protein sequence ID" value="RAJ02200.1"/>
    <property type="molecule type" value="Genomic_DNA"/>
</dbReference>
<evidence type="ECO:0000256" key="1">
    <source>
        <dbReference type="SAM" id="Phobius"/>
    </source>
</evidence>
<gene>
    <name evidence="2" type="ORF">LX64_03209</name>
</gene>
<feature type="transmembrane region" description="Helical" evidence="1">
    <location>
        <begin position="262"/>
        <end position="282"/>
    </location>
</feature>
<accession>A0A327QCL6</accession>
<feature type="transmembrane region" description="Helical" evidence="1">
    <location>
        <begin position="507"/>
        <end position="524"/>
    </location>
</feature>